<dbReference type="PANTHER" id="PTHR22960">
    <property type="entry name" value="MOLYBDOPTERIN COFACTOR SYNTHESIS PROTEIN A"/>
    <property type="match status" value="1"/>
</dbReference>
<evidence type="ECO:0000256" key="1">
    <source>
        <dbReference type="ARBA" id="ARBA00012167"/>
    </source>
</evidence>
<dbReference type="InterPro" id="IPR010505">
    <property type="entry name" value="MoaA_twitch"/>
</dbReference>
<evidence type="ECO:0000256" key="11">
    <source>
        <dbReference type="ARBA" id="ARBA00048697"/>
    </source>
</evidence>
<dbReference type="Proteomes" id="UP000315751">
    <property type="component" value="Unassembled WGS sequence"/>
</dbReference>
<dbReference type="Gene3D" id="3.20.20.70">
    <property type="entry name" value="Aldolase class I"/>
    <property type="match status" value="1"/>
</dbReference>
<keyword evidence="15" id="KW-1185">Reference proteome</keyword>
<dbReference type="SFLD" id="SFLDG01386">
    <property type="entry name" value="main_SPASM_domain-containing"/>
    <property type="match status" value="1"/>
</dbReference>
<proteinExistence type="inferred from homology"/>
<evidence type="ECO:0000256" key="2">
    <source>
        <dbReference type="ARBA" id="ARBA00022485"/>
    </source>
</evidence>
<sequence length="363" mass="39569">MADGALNTPLGQTAPARDRLPLVDPFGRSIRYLRVSVTDRCDFRCVYCMAEEMTFLPKAQVLSLEELERLCAAFIQTGVRKLRLTGGEPLVRRGIMDLVRRLGRHLDTGALDELTLTTNGSQLTKYADELRAAGVRRVNVSLDTLDPDRFQAITRWGKLAPVLEGIRAAKEAGLHVKVNCVALRGVNDGEVHDLVAWCGREGHDLTFIEVMPLGDMDGGDTGGDGGQGGSVRADQYWPLSLLRAELAKRWTLTDLPVSTGGPARYAQVAETGGRIGFITPMTHNFCESCNRVRLTCTGMLYMCLGQEDAADLRAVMRAAPGNDATLLAAIKDAIARKPKGHDFIIDRRQKTPAVARHMSVTGG</sequence>
<evidence type="ECO:0000256" key="12">
    <source>
        <dbReference type="HAMAP-Rule" id="MF_01225"/>
    </source>
</evidence>
<reference evidence="14 15" key="1">
    <citation type="submission" date="2019-06" db="EMBL/GenBank/DDBJ databases">
        <title>Genomic Encyclopedia of Type Strains, Phase IV (KMG-V): Genome sequencing to study the core and pangenomes of soil and plant-associated prokaryotes.</title>
        <authorList>
            <person name="Whitman W."/>
        </authorList>
    </citation>
    <scope>NUCLEOTIDE SEQUENCE [LARGE SCALE GENOMIC DNA]</scope>
    <source>
        <strain evidence="14 15">BR 11622</strain>
    </source>
</reference>
<feature type="binding site" evidence="12">
    <location>
        <position position="87"/>
    </location>
    <ligand>
        <name>S-adenosyl-L-methionine</name>
        <dbReference type="ChEBI" id="CHEBI:59789"/>
    </ligand>
</feature>
<evidence type="ECO:0000313" key="15">
    <source>
        <dbReference type="Proteomes" id="UP000315751"/>
    </source>
</evidence>
<dbReference type="GO" id="GO:1904047">
    <property type="term" value="F:S-adenosyl-L-methionine binding"/>
    <property type="evidence" value="ECO:0007669"/>
    <property type="project" value="UniProtKB-UniRule"/>
</dbReference>
<accession>A0A560GMG9</accession>
<keyword evidence="2 12" id="KW-0004">4Fe-4S</keyword>
<dbReference type="GO" id="GO:0051539">
    <property type="term" value="F:4 iron, 4 sulfur cluster binding"/>
    <property type="evidence" value="ECO:0007669"/>
    <property type="project" value="UniProtKB-UniRule"/>
</dbReference>
<feature type="domain" description="Radical SAM core" evidence="13">
    <location>
        <begin position="25"/>
        <end position="263"/>
    </location>
</feature>
<dbReference type="PROSITE" id="PS51918">
    <property type="entry name" value="RADICAL_SAM"/>
    <property type="match status" value="1"/>
</dbReference>
<dbReference type="Pfam" id="PF06463">
    <property type="entry name" value="Mob_synth_C"/>
    <property type="match status" value="1"/>
</dbReference>
<dbReference type="InterPro" id="IPR013483">
    <property type="entry name" value="MoaA"/>
</dbReference>
<feature type="binding site" evidence="12">
    <location>
        <position position="83"/>
    </location>
    <ligand>
        <name>GTP</name>
        <dbReference type="ChEBI" id="CHEBI:37565"/>
    </ligand>
</feature>
<dbReference type="SUPFAM" id="SSF102114">
    <property type="entry name" value="Radical SAM enzymes"/>
    <property type="match status" value="1"/>
</dbReference>
<feature type="binding site" evidence="12">
    <location>
        <position position="117"/>
    </location>
    <ligand>
        <name>GTP</name>
        <dbReference type="ChEBI" id="CHEBI:37565"/>
    </ligand>
</feature>
<keyword evidence="4 12" id="KW-0479">Metal-binding</keyword>
<dbReference type="CDD" id="cd21117">
    <property type="entry name" value="Twitch_MoaA"/>
    <property type="match status" value="1"/>
</dbReference>
<keyword evidence="8 12" id="KW-0342">GTP-binding</keyword>
<evidence type="ECO:0000259" key="13">
    <source>
        <dbReference type="PROSITE" id="PS51918"/>
    </source>
</evidence>
<comment type="caution">
    <text evidence="14">The sequence shown here is derived from an EMBL/GenBank/DDBJ whole genome shotgun (WGS) entry which is preliminary data.</text>
</comment>
<dbReference type="SFLD" id="SFLDG01067">
    <property type="entry name" value="SPASM/twitch_domain_containing"/>
    <property type="match status" value="1"/>
</dbReference>
<evidence type="ECO:0000256" key="8">
    <source>
        <dbReference type="ARBA" id="ARBA00023134"/>
    </source>
</evidence>
<protein>
    <recommendedName>
        <fullName evidence="1 12">GTP 3',8-cyclase</fullName>
        <ecNumber evidence="1 12">4.1.99.22</ecNumber>
    </recommendedName>
    <alternativeName>
        <fullName evidence="12">Molybdenum cofactor biosynthesis protein A</fullName>
    </alternativeName>
</protein>
<name>A0A560GMG9_9PROT</name>
<feature type="binding site" evidence="12">
    <location>
        <position position="286"/>
    </location>
    <ligand>
        <name>[4Fe-4S] cluster</name>
        <dbReference type="ChEBI" id="CHEBI:49883"/>
        <label>2</label>
        <note>4Fe-4S-substrate</note>
    </ligand>
</feature>
<comment type="similarity">
    <text evidence="12">Belongs to the radical SAM superfamily. MoaA family.</text>
</comment>
<dbReference type="InterPro" id="IPR058240">
    <property type="entry name" value="rSAM_sf"/>
</dbReference>
<dbReference type="GO" id="GO:0061799">
    <property type="term" value="F:cyclic pyranopterin monophosphate synthase activity"/>
    <property type="evidence" value="ECO:0007669"/>
    <property type="project" value="TreeGrafter"/>
</dbReference>
<feature type="binding site" evidence="12">
    <location>
        <position position="177"/>
    </location>
    <ligand>
        <name>GTP</name>
        <dbReference type="ChEBI" id="CHEBI:37565"/>
    </ligand>
</feature>
<keyword evidence="3 12" id="KW-0949">S-adenosyl-L-methionine</keyword>
<feature type="binding site" evidence="12">
    <location>
        <position position="34"/>
    </location>
    <ligand>
        <name>GTP</name>
        <dbReference type="ChEBI" id="CHEBI:37565"/>
    </ligand>
</feature>
<keyword evidence="9 12" id="KW-0501">Molybdenum cofactor biosynthesis</keyword>
<dbReference type="InterPro" id="IPR050105">
    <property type="entry name" value="MoCo_biosynth_MoaA/MoaC"/>
</dbReference>
<dbReference type="GO" id="GO:0006777">
    <property type="term" value="P:Mo-molybdopterin cofactor biosynthetic process"/>
    <property type="evidence" value="ECO:0007669"/>
    <property type="project" value="UniProtKB-UniRule"/>
</dbReference>
<comment type="pathway">
    <text evidence="12">Cofactor biosynthesis; molybdopterin biosynthesis.</text>
</comment>
<feature type="binding site" evidence="12">
    <location>
        <position position="211"/>
    </location>
    <ligand>
        <name>S-adenosyl-L-methionine</name>
        <dbReference type="ChEBI" id="CHEBI:59789"/>
    </ligand>
</feature>
<feature type="binding site" evidence="12">
    <location>
        <position position="41"/>
    </location>
    <ligand>
        <name>[4Fe-4S] cluster</name>
        <dbReference type="ChEBI" id="CHEBI:49883"/>
        <label>1</label>
        <note>4Fe-4S-S-AdoMet</note>
    </ligand>
</feature>
<gene>
    <name evidence="12" type="primary">moaA</name>
    <name evidence="14" type="ORF">FBZ90_12134</name>
</gene>
<comment type="cofactor">
    <cofactor evidence="12">
        <name>[4Fe-4S] cluster</name>
        <dbReference type="ChEBI" id="CHEBI:49883"/>
    </cofactor>
    <text evidence="12">Binds 2 [4Fe-4S] clusters. Binds 1 [4Fe-4S] cluster coordinated with 3 cysteines and an exchangeable S-adenosyl-L-methionine and 1 [4Fe-4S] cluster coordinated with 3 cysteines and the GTP-derived substrate.</text>
</comment>
<dbReference type="PANTHER" id="PTHR22960:SF0">
    <property type="entry name" value="MOLYBDENUM COFACTOR BIOSYNTHESIS PROTEIN 1"/>
    <property type="match status" value="1"/>
</dbReference>
<dbReference type="InterPro" id="IPR000385">
    <property type="entry name" value="MoaA_NifB_PqqE_Fe-S-bd_CS"/>
</dbReference>
<keyword evidence="5 12" id="KW-0547">Nucleotide-binding</keyword>
<dbReference type="CDD" id="cd01335">
    <property type="entry name" value="Radical_SAM"/>
    <property type="match status" value="1"/>
</dbReference>
<dbReference type="InterPro" id="IPR006638">
    <property type="entry name" value="Elp3/MiaA/NifB-like_rSAM"/>
</dbReference>
<dbReference type="GO" id="GO:0046872">
    <property type="term" value="F:metal ion binding"/>
    <property type="evidence" value="ECO:0007669"/>
    <property type="project" value="UniProtKB-KW"/>
</dbReference>
<dbReference type="PROSITE" id="PS01305">
    <property type="entry name" value="MOAA_NIFB_PQQE"/>
    <property type="match status" value="1"/>
</dbReference>
<evidence type="ECO:0000256" key="7">
    <source>
        <dbReference type="ARBA" id="ARBA00023014"/>
    </source>
</evidence>
<keyword evidence="7 12" id="KW-0411">Iron-sulfur</keyword>
<evidence type="ECO:0000256" key="4">
    <source>
        <dbReference type="ARBA" id="ARBA00022723"/>
    </source>
</evidence>
<comment type="catalytic activity">
    <reaction evidence="11 12">
        <text>GTP + AH2 + S-adenosyl-L-methionine = (8S)-3',8-cyclo-7,8-dihydroguanosine 5'-triphosphate + 5'-deoxyadenosine + L-methionine + A + H(+)</text>
        <dbReference type="Rhea" id="RHEA:49576"/>
        <dbReference type="ChEBI" id="CHEBI:13193"/>
        <dbReference type="ChEBI" id="CHEBI:15378"/>
        <dbReference type="ChEBI" id="CHEBI:17319"/>
        <dbReference type="ChEBI" id="CHEBI:17499"/>
        <dbReference type="ChEBI" id="CHEBI:37565"/>
        <dbReference type="ChEBI" id="CHEBI:57844"/>
        <dbReference type="ChEBI" id="CHEBI:59789"/>
        <dbReference type="ChEBI" id="CHEBI:131766"/>
        <dbReference type="EC" id="4.1.99.22"/>
    </reaction>
</comment>
<feature type="binding site" evidence="12">
    <location>
        <position position="303"/>
    </location>
    <ligand>
        <name>[4Fe-4S] cluster</name>
        <dbReference type="ChEBI" id="CHEBI:49883"/>
        <label>2</label>
        <note>4Fe-4S-substrate</note>
    </ligand>
</feature>
<dbReference type="AlphaFoldDB" id="A0A560GMG9"/>
<feature type="binding site" evidence="12">
    <location>
        <position position="45"/>
    </location>
    <ligand>
        <name>[4Fe-4S] cluster</name>
        <dbReference type="ChEBI" id="CHEBI:49883"/>
        <label>1</label>
        <note>4Fe-4S-S-AdoMet</note>
    </ligand>
</feature>
<dbReference type="InterPro" id="IPR040064">
    <property type="entry name" value="MoaA-like"/>
</dbReference>
<keyword evidence="10 12" id="KW-0456">Lyase</keyword>
<feature type="binding site" evidence="12">
    <location>
        <position position="141"/>
    </location>
    <ligand>
        <name>S-adenosyl-L-methionine</name>
        <dbReference type="ChEBI" id="CHEBI:59789"/>
    </ligand>
</feature>
<keyword evidence="6 12" id="KW-0408">Iron</keyword>
<dbReference type="GO" id="GO:0061798">
    <property type="term" value="F:GTP 3',8'-cyclase activity"/>
    <property type="evidence" value="ECO:0007669"/>
    <property type="project" value="UniProtKB-UniRule"/>
</dbReference>
<dbReference type="HAMAP" id="MF_01225_B">
    <property type="entry name" value="MoaA_B"/>
    <property type="match status" value="1"/>
</dbReference>
<dbReference type="Pfam" id="PF04055">
    <property type="entry name" value="Radical_SAM"/>
    <property type="match status" value="1"/>
</dbReference>
<dbReference type="GO" id="GO:0005525">
    <property type="term" value="F:GTP binding"/>
    <property type="evidence" value="ECO:0007669"/>
    <property type="project" value="UniProtKB-UniRule"/>
</dbReference>
<dbReference type="OrthoDB" id="9763993at2"/>
<comment type="function">
    <text evidence="12">Catalyzes the cyclization of GTP to (8S)-3',8-cyclo-7,8-dihydroguanosine 5'-triphosphate.</text>
</comment>
<organism evidence="14 15">
    <name type="scientific">Nitrospirillum amazonense</name>
    <dbReference type="NCBI Taxonomy" id="28077"/>
    <lineage>
        <taxon>Bacteria</taxon>
        <taxon>Pseudomonadati</taxon>
        <taxon>Pseudomonadota</taxon>
        <taxon>Alphaproteobacteria</taxon>
        <taxon>Rhodospirillales</taxon>
        <taxon>Azospirillaceae</taxon>
        <taxon>Nitrospirillum</taxon>
    </lineage>
</organism>
<evidence type="ECO:0000256" key="6">
    <source>
        <dbReference type="ARBA" id="ARBA00023004"/>
    </source>
</evidence>
<dbReference type="SMART" id="SM00729">
    <property type="entry name" value="Elp3"/>
    <property type="match status" value="1"/>
</dbReference>
<dbReference type="SFLD" id="SFLDG01383">
    <property type="entry name" value="cyclic_pyranopterin_phosphate"/>
    <property type="match status" value="1"/>
</dbReference>
<dbReference type="EMBL" id="VITR01000021">
    <property type="protein sequence ID" value="TWB35185.1"/>
    <property type="molecule type" value="Genomic_DNA"/>
</dbReference>
<comment type="subunit">
    <text evidence="12">Monomer and homodimer.</text>
</comment>
<feature type="binding site" evidence="12">
    <location>
        <begin position="291"/>
        <end position="293"/>
    </location>
    <ligand>
        <name>GTP</name>
        <dbReference type="ChEBI" id="CHEBI:37565"/>
    </ligand>
</feature>
<evidence type="ECO:0000256" key="5">
    <source>
        <dbReference type="ARBA" id="ARBA00022741"/>
    </source>
</evidence>
<feature type="binding site" evidence="12">
    <location>
        <position position="48"/>
    </location>
    <ligand>
        <name>[4Fe-4S] cluster</name>
        <dbReference type="ChEBI" id="CHEBI:49883"/>
        <label>1</label>
        <note>4Fe-4S-S-AdoMet</note>
    </ligand>
</feature>
<dbReference type="NCBIfam" id="TIGR02666">
    <property type="entry name" value="moaA"/>
    <property type="match status" value="1"/>
</dbReference>
<feature type="binding site" evidence="12">
    <location>
        <position position="47"/>
    </location>
    <ligand>
        <name>S-adenosyl-L-methionine</name>
        <dbReference type="ChEBI" id="CHEBI:59789"/>
    </ligand>
</feature>
<dbReference type="UniPathway" id="UPA00344"/>
<feature type="binding site" evidence="12">
    <location>
        <position position="289"/>
    </location>
    <ligand>
        <name>[4Fe-4S] cluster</name>
        <dbReference type="ChEBI" id="CHEBI:49883"/>
        <label>2</label>
        <note>4Fe-4S-substrate</note>
    </ligand>
</feature>
<evidence type="ECO:0000256" key="9">
    <source>
        <dbReference type="ARBA" id="ARBA00023150"/>
    </source>
</evidence>
<dbReference type="InterPro" id="IPR007197">
    <property type="entry name" value="rSAM"/>
</dbReference>
<dbReference type="SFLD" id="SFLDS00029">
    <property type="entry name" value="Radical_SAM"/>
    <property type="match status" value="1"/>
</dbReference>
<evidence type="ECO:0000313" key="14">
    <source>
        <dbReference type="EMBL" id="TWB35185.1"/>
    </source>
</evidence>
<dbReference type="InterPro" id="IPR013785">
    <property type="entry name" value="Aldolase_TIM"/>
</dbReference>
<evidence type="ECO:0000256" key="10">
    <source>
        <dbReference type="ARBA" id="ARBA00023239"/>
    </source>
</evidence>
<dbReference type="EC" id="4.1.99.22" evidence="1 12"/>
<evidence type="ECO:0000256" key="3">
    <source>
        <dbReference type="ARBA" id="ARBA00022691"/>
    </source>
</evidence>